<gene>
    <name evidence="2" type="ORF">Tco_0877807</name>
</gene>
<feature type="region of interest" description="Disordered" evidence="1">
    <location>
        <begin position="57"/>
        <end position="104"/>
    </location>
</feature>
<proteinExistence type="predicted"/>
<accession>A0ABQ5BW64</accession>
<sequence>MRPFGCPVTFLNTLDHLGKFDGKADEGFLVGQGGKEKVPDQEYILLPLLHTSLNVLSSSKEAESSPKDDVGKNNGVKDPAKEGDMNGPGEATNTNSTNRLNTVSSPVNIVSSSFATEDLGKARAQRNEFESLFGQDKDDNNNFRVFTPVNDATPSNADYPIDPLMPDLEDTANLQDIGIFGNAYDDEDVGAEADINNLETTMSVSPIPTTRIHKDHPKGQIIREVDSAVQTRRMHKQNEAGLITFINKQRRTNHKDFQNCLFTYFLSQMEPKKVTQALDDESWVEAMQEELLQFKLLNVWTLVDLPHGKRAIAIRLFLAYASFMDFTVYQMDVKSAFLYGTIEEEVEQRQDGIFLSQDKYVYDILKKFGYSSVKTTTTPMETHKPLLKDADGIDVDVHLYRSMIGSLMYLTSSRPDIIYLKGQPTLGLWYPKDSPLDLIAYSDSDYAGASIDRKSTTGSCQFLDLLTKAFDVTRFQFLIASIGLKLKGYELNKGYVDSVKMLFVDQHNMVAFLENSDDNSEFHQIVDFLSSCSINYALTVSPTIYASYIEQFWNTATSKTVNNLKQIHAIVDDKAVVISESSVRNDLLFDDEDGITCLTNAKIFENLALMGYEQLSTKLTFQKGSFSPQ</sequence>
<protein>
    <recommendedName>
        <fullName evidence="4">Reverse transcriptase Ty1/copia-type domain-containing protein</fullName>
    </recommendedName>
</protein>
<evidence type="ECO:0000256" key="1">
    <source>
        <dbReference type="SAM" id="MobiDB-lite"/>
    </source>
</evidence>
<dbReference type="PANTHER" id="PTHR11439:SF495">
    <property type="entry name" value="REVERSE TRANSCRIPTASE, RNA-DEPENDENT DNA POLYMERASE-RELATED"/>
    <property type="match status" value="1"/>
</dbReference>
<organism evidence="2 3">
    <name type="scientific">Tanacetum coccineum</name>
    <dbReference type="NCBI Taxonomy" id="301880"/>
    <lineage>
        <taxon>Eukaryota</taxon>
        <taxon>Viridiplantae</taxon>
        <taxon>Streptophyta</taxon>
        <taxon>Embryophyta</taxon>
        <taxon>Tracheophyta</taxon>
        <taxon>Spermatophyta</taxon>
        <taxon>Magnoliopsida</taxon>
        <taxon>eudicotyledons</taxon>
        <taxon>Gunneridae</taxon>
        <taxon>Pentapetalae</taxon>
        <taxon>asterids</taxon>
        <taxon>campanulids</taxon>
        <taxon>Asterales</taxon>
        <taxon>Asteraceae</taxon>
        <taxon>Asteroideae</taxon>
        <taxon>Anthemideae</taxon>
        <taxon>Anthemidinae</taxon>
        <taxon>Tanacetum</taxon>
    </lineage>
</organism>
<name>A0ABQ5BW64_9ASTR</name>
<dbReference type="Proteomes" id="UP001151760">
    <property type="component" value="Unassembled WGS sequence"/>
</dbReference>
<reference evidence="2" key="1">
    <citation type="journal article" date="2022" name="Int. J. Mol. Sci.">
        <title>Draft Genome of Tanacetum Coccineum: Genomic Comparison of Closely Related Tanacetum-Family Plants.</title>
        <authorList>
            <person name="Yamashiro T."/>
            <person name="Shiraishi A."/>
            <person name="Nakayama K."/>
            <person name="Satake H."/>
        </authorList>
    </citation>
    <scope>NUCLEOTIDE SEQUENCE</scope>
</reference>
<reference evidence="2" key="2">
    <citation type="submission" date="2022-01" db="EMBL/GenBank/DDBJ databases">
        <authorList>
            <person name="Yamashiro T."/>
            <person name="Shiraishi A."/>
            <person name="Satake H."/>
            <person name="Nakayama K."/>
        </authorList>
    </citation>
    <scope>NUCLEOTIDE SEQUENCE</scope>
</reference>
<feature type="compositionally biased region" description="Basic and acidic residues" evidence="1">
    <location>
        <begin position="60"/>
        <end position="71"/>
    </location>
</feature>
<evidence type="ECO:0008006" key="4">
    <source>
        <dbReference type="Google" id="ProtNLM"/>
    </source>
</evidence>
<feature type="compositionally biased region" description="Polar residues" evidence="1">
    <location>
        <begin position="91"/>
        <end position="104"/>
    </location>
</feature>
<dbReference type="EMBL" id="BQNB010013690">
    <property type="protein sequence ID" value="GJT19101.1"/>
    <property type="molecule type" value="Genomic_DNA"/>
</dbReference>
<evidence type="ECO:0000313" key="3">
    <source>
        <dbReference type="Proteomes" id="UP001151760"/>
    </source>
</evidence>
<comment type="caution">
    <text evidence="2">The sequence shown here is derived from an EMBL/GenBank/DDBJ whole genome shotgun (WGS) entry which is preliminary data.</text>
</comment>
<dbReference type="PANTHER" id="PTHR11439">
    <property type="entry name" value="GAG-POL-RELATED RETROTRANSPOSON"/>
    <property type="match status" value="1"/>
</dbReference>
<keyword evidence="3" id="KW-1185">Reference proteome</keyword>
<evidence type="ECO:0000313" key="2">
    <source>
        <dbReference type="EMBL" id="GJT19101.1"/>
    </source>
</evidence>